<feature type="chain" id="PRO_5046885591" description="C-type lectin domain-containing protein" evidence="2">
    <location>
        <begin position="25"/>
        <end position="485"/>
    </location>
</feature>
<dbReference type="Pfam" id="PF00059">
    <property type="entry name" value="Lectin_C"/>
    <property type="match status" value="1"/>
</dbReference>
<feature type="domain" description="C-type lectin" evidence="3">
    <location>
        <begin position="354"/>
        <end position="466"/>
    </location>
</feature>
<organism evidence="4 5">
    <name type="scientific">Magallana gigas</name>
    <name type="common">Pacific oyster</name>
    <name type="synonym">Crassostrea gigas</name>
    <dbReference type="NCBI Taxonomy" id="29159"/>
    <lineage>
        <taxon>Eukaryota</taxon>
        <taxon>Metazoa</taxon>
        <taxon>Spiralia</taxon>
        <taxon>Lophotrochozoa</taxon>
        <taxon>Mollusca</taxon>
        <taxon>Bivalvia</taxon>
        <taxon>Autobranchia</taxon>
        <taxon>Pteriomorphia</taxon>
        <taxon>Ostreida</taxon>
        <taxon>Ostreoidea</taxon>
        <taxon>Ostreidae</taxon>
        <taxon>Magallana</taxon>
    </lineage>
</organism>
<dbReference type="SMART" id="SM00034">
    <property type="entry name" value="CLECT"/>
    <property type="match status" value="1"/>
</dbReference>
<proteinExistence type="predicted"/>
<feature type="signal peptide" evidence="2">
    <location>
        <begin position="1"/>
        <end position="24"/>
    </location>
</feature>
<evidence type="ECO:0000256" key="2">
    <source>
        <dbReference type="SAM" id="SignalP"/>
    </source>
</evidence>
<accession>A0A8W8KYP3</accession>
<dbReference type="InterPro" id="IPR016187">
    <property type="entry name" value="CTDL_fold"/>
</dbReference>
<feature type="region of interest" description="Disordered" evidence="1">
    <location>
        <begin position="195"/>
        <end position="215"/>
    </location>
</feature>
<dbReference type="SUPFAM" id="SSF56436">
    <property type="entry name" value="C-type lectin-like"/>
    <property type="match status" value="1"/>
</dbReference>
<protein>
    <recommendedName>
        <fullName evidence="3">C-type lectin domain-containing protein</fullName>
    </recommendedName>
</protein>
<dbReference type="InterPro" id="IPR016186">
    <property type="entry name" value="C-type_lectin-like/link_sf"/>
</dbReference>
<dbReference type="PANTHER" id="PTHR22803">
    <property type="entry name" value="MANNOSE, PHOSPHOLIPASE, LECTIN RECEPTOR RELATED"/>
    <property type="match status" value="1"/>
</dbReference>
<dbReference type="InterPro" id="IPR050111">
    <property type="entry name" value="C-type_lectin/snaclec_domain"/>
</dbReference>
<evidence type="ECO:0000259" key="3">
    <source>
        <dbReference type="PROSITE" id="PS50041"/>
    </source>
</evidence>
<evidence type="ECO:0000313" key="5">
    <source>
        <dbReference type="Proteomes" id="UP000005408"/>
    </source>
</evidence>
<dbReference type="EnsemblMetazoa" id="G25144.2">
    <property type="protein sequence ID" value="G25144.2:cds"/>
    <property type="gene ID" value="G25144"/>
</dbReference>
<feature type="region of interest" description="Disordered" evidence="1">
    <location>
        <begin position="259"/>
        <end position="327"/>
    </location>
</feature>
<dbReference type="PROSITE" id="PS50041">
    <property type="entry name" value="C_TYPE_LECTIN_2"/>
    <property type="match status" value="1"/>
</dbReference>
<evidence type="ECO:0000256" key="1">
    <source>
        <dbReference type="SAM" id="MobiDB-lite"/>
    </source>
</evidence>
<name>A0A8W8KYP3_MAGGI</name>
<keyword evidence="5" id="KW-1185">Reference proteome</keyword>
<dbReference type="AlphaFoldDB" id="A0A8W8KYP3"/>
<keyword evidence="2" id="KW-0732">Signal</keyword>
<dbReference type="Gene3D" id="3.10.100.10">
    <property type="entry name" value="Mannose-Binding Protein A, subunit A"/>
    <property type="match status" value="1"/>
</dbReference>
<dbReference type="Proteomes" id="UP000005408">
    <property type="component" value="Unassembled WGS sequence"/>
</dbReference>
<evidence type="ECO:0000313" key="4">
    <source>
        <dbReference type="EnsemblMetazoa" id="G25144.2:cds"/>
    </source>
</evidence>
<dbReference type="InterPro" id="IPR001304">
    <property type="entry name" value="C-type_lectin-like"/>
</dbReference>
<feature type="compositionally biased region" description="Low complexity" evidence="1">
    <location>
        <begin position="269"/>
        <end position="327"/>
    </location>
</feature>
<sequence>MTTMKSSVPALAIFLTTLIEGSLAAVSCFNCPDRVAYPRDCPFITRCGDHEVCFVDQFVSPDGNIFFRSGCRSKAMCGLGGRRDISPEKRQVGVGGEIKVCENCCSSDHCNYGGCGQDSLPPPSKRGPICYNCFQQQTEAGCNRITVCPEDCECHIMRAPDANYDLAYTTGCVRKSINCRSDLLPLQTCHASHLGSSSGSSSGPTSGSTAGPPVSVVGRRMIENNYNLAPRAAEKRAGFCFTCCPNDLCNRNCSMAHAHAASTTPPPRTTSTLTTTTSTTTVPTTTTTKTTTTPTTTASTTTVTTTTTTSPTTTTTLPTTSTTLPTTTTTLPTTTTTLPTTTTALKCPSDFKRYLNHCYYFSTDIKYWGEAGQLCKLKGGYLAKIDDQLEEDFIVSVIQPLVHNGQIPGYVWGYYIGAHLVQGVWQWSDGVPLNYTNWGTNEPDHPGEQNFGFVFLPGHYVGDYKWGSHKDMQGTSRFICEKDLI</sequence>
<reference evidence="4" key="1">
    <citation type="submission" date="2022-08" db="UniProtKB">
        <authorList>
            <consortium name="EnsemblMetazoa"/>
        </authorList>
    </citation>
    <scope>IDENTIFICATION</scope>
    <source>
        <strain evidence="4">05x7-T-G4-1.051#20</strain>
    </source>
</reference>